<protein>
    <recommendedName>
        <fullName evidence="1">RNase H type-1 domain-containing protein</fullName>
    </recommendedName>
</protein>
<sequence length="331" mass="37243">MCRSCVDMTSIESQAPAPTPALLTRPAHVRMMRSFDVVSVIGDSAVAWCIRDLSSGEQKRFLQARTRGEDVLGGLTRAVTDWVSERAPEGPVSLRCFAIALRDAITERLHDTRFAPADLIELNSSADWAHAVRARLREDIARYEHAEYVKRVMYAASDGSVHPTYGNGAYSWVTSEGDWHVARSHTNILASEVMAIASFVRMFRTQGAYFRAVLFVDSLNAIDAVMNGAYVHHKIHEEELANARALIRTGRLELIWVRSHQGHVLNDVADRLALQRHRAVRSDLDEHQIKVLCQQIVDGARETLQTTNWHEATREARQAYQDHMLEQAHAA</sequence>
<evidence type="ECO:0000313" key="2">
    <source>
        <dbReference type="EMBL" id="AUG29393.1"/>
    </source>
</evidence>
<dbReference type="GO" id="GO:0003676">
    <property type="term" value="F:nucleic acid binding"/>
    <property type="evidence" value="ECO:0007669"/>
    <property type="project" value="InterPro"/>
</dbReference>
<dbReference type="EMBL" id="CP025299">
    <property type="protein sequence ID" value="AUG29393.1"/>
    <property type="molecule type" value="Genomic_DNA"/>
</dbReference>
<dbReference type="AlphaFoldDB" id="A0A2K9DXM8"/>
<dbReference type="KEGG" id="mhos:CXR34_07935"/>
<dbReference type="Gene3D" id="3.30.420.10">
    <property type="entry name" value="Ribonuclease H-like superfamily/Ribonuclease H"/>
    <property type="match status" value="1"/>
</dbReference>
<dbReference type="InterPro" id="IPR012337">
    <property type="entry name" value="RNaseH-like_sf"/>
</dbReference>
<dbReference type="InterPro" id="IPR036397">
    <property type="entry name" value="RNaseH_sf"/>
</dbReference>
<dbReference type="InterPro" id="IPR002156">
    <property type="entry name" value="RNaseH_domain"/>
</dbReference>
<name>A0A2K9DXM8_9MICO</name>
<feature type="domain" description="RNase H type-1" evidence="1">
    <location>
        <begin position="156"/>
        <end position="275"/>
    </location>
</feature>
<dbReference type="CDD" id="cd06222">
    <property type="entry name" value="RNase_H_like"/>
    <property type="match status" value="1"/>
</dbReference>
<dbReference type="InterPro" id="IPR044730">
    <property type="entry name" value="RNase_H-like_dom_plant"/>
</dbReference>
<dbReference type="Proteomes" id="UP000233276">
    <property type="component" value="Chromosome"/>
</dbReference>
<dbReference type="GO" id="GO:0004523">
    <property type="term" value="F:RNA-DNA hybrid ribonuclease activity"/>
    <property type="evidence" value="ECO:0007669"/>
    <property type="project" value="InterPro"/>
</dbReference>
<gene>
    <name evidence="2" type="ORF">CXR34_07935</name>
</gene>
<dbReference type="Pfam" id="PF00075">
    <property type="entry name" value="RNase_H"/>
    <property type="match status" value="1"/>
</dbReference>
<accession>A0A2K9DXM8</accession>
<organism evidence="2 3">
    <name type="scientific">Microbacterium hominis</name>
    <dbReference type="NCBI Taxonomy" id="162426"/>
    <lineage>
        <taxon>Bacteria</taxon>
        <taxon>Bacillati</taxon>
        <taxon>Actinomycetota</taxon>
        <taxon>Actinomycetes</taxon>
        <taxon>Micrococcales</taxon>
        <taxon>Microbacteriaceae</taxon>
        <taxon>Microbacterium</taxon>
    </lineage>
</organism>
<reference evidence="2 3" key="1">
    <citation type="submission" date="2017-12" db="EMBL/GenBank/DDBJ databases">
        <title>Isolation and characterization of estrogens degradatiion strain Microbacterium hominis SJTG1.</title>
        <authorList>
            <person name="Xiong W."/>
            <person name="Yin C."/>
            <person name="Zheng D."/>
            <person name="Liang R."/>
        </authorList>
    </citation>
    <scope>NUCLEOTIDE SEQUENCE [LARGE SCALE GENOMIC DNA]</scope>
    <source>
        <strain evidence="2 3">SJTG1</strain>
    </source>
</reference>
<proteinExistence type="predicted"/>
<evidence type="ECO:0000259" key="1">
    <source>
        <dbReference type="Pfam" id="PF00075"/>
    </source>
</evidence>
<evidence type="ECO:0000313" key="3">
    <source>
        <dbReference type="Proteomes" id="UP000233276"/>
    </source>
</evidence>
<dbReference type="SUPFAM" id="SSF53098">
    <property type="entry name" value="Ribonuclease H-like"/>
    <property type="match status" value="1"/>
</dbReference>